<proteinExistence type="predicted"/>
<name>A0A0G4HYV1_9ALVE</name>
<accession>A0A0G4HYV1</accession>
<feature type="region of interest" description="Disordered" evidence="1">
    <location>
        <begin position="266"/>
        <end position="298"/>
    </location>
</feature>
<sequence length="443" mass="49078">MHLHGTVNDTPVTILFDPGADENYMSASFIHLHGLPVRRFRRPTDCEGALAEDPSHQVSEYVLADGYRLELDEYEDQVSFTLTDLKKYDLFLGMRWCEDRTKALKKGMKFTWMDSEEMKTAFYSLKEAIINITSLYISDSERPFKIFGNMSEQRNALGSAWRDLGRTFNLPNLGHLSAAQGEVVGHACPACRRVSSVGGLTSFPLCVQPLETPIAPREVDRDASPSADPWERPEETFALQNMGPKDDVCPYLFATPRQKPLAIAGAPLDGRASPAGPRGRLDRSPVGRKVSESSLGPKEAAQELLQVVSSPDLQCADGRAGPFQEQSDSSCRLGLVSNRRAHAYNGNSSPDKDACHAFVMANQDLAFALGPLNREPDSSFTGFTGLADDQRRREFVEGLFPRPAPQGFPDQQQLDTFVEQVVARLAQLLPVQRERHLQRPGAE</sequence>
<feature type="compositionally biased region" description="Basic and acidic residues" evidence="1">
    <location>
        <begin position="279"/>
        <end position="291"/>
    </location>
</feature>
<gene>
    <name evidence="2" type="ORF">Cvel_9590</name>
</gene>
<dbReference type="InterPro" id="IPR021109">
    <property type="entry name" value="Peptidase_aspartic_dom_sf"/>
</dbReference>
<evidence type="ECO:0000313" key="2">
    <source>
        <dbReference type="EMBL" id="CEM49744.1"/>
    </source>
</evidence>
<dbReference type="CDD" id="cd00303">
    <property type="entry name" value="retropepsin_like"/>
    <property type="match status" value="1"/>
</dbReference>
<dbReference type="AlphaFoldDB" id="A0A0G4HYV1"/>
<dbReference type="EMBL" id="CDMZ01004437">
    <property type="protein sequence ID" value="CEM49744.1"/>
    <property type="molecule type" value="Genomic_DNA"/>
</dbReference>
<evidence type="ECO:0000256" key="1">
    <source>
        <dbReference type="SAM" id="MobiDB-lite"/>
    </source>
</evidence>
<protein>
    <submittedName>
        <fullName evidence="2">Uncharacterized protein</fullName>
    </submittedName>
</protein>
<dbReference type="PhylomeDB" id="A0A0G4HYV1"/>
<organism evidence="2">
    <name type="scientific">Chromera velia CCMP2878</name>
    <dbReference type="NCBI Taxonomy" id="1169474"/>
    <lineage>
        <taxon>Eukaryota</taxon>
        <taxon>Sar</taxon>
        <taxon>Alveolata</taxon>
        <taxon>Colpodellida</taxon>
        <taxon>Chromeraceae</taxon>
        <taxon>Chromera</taxon>
    </lineage>
</organism>
<reference evidence="2" key="1">
    <citation type="submission" date="2014-11" db="EMBL/GenBank/DDBJ databases">
        <authorList>
            <person name="Otto D Thomas"/>
            <person name="Naeem Raeece"/>
        </authorList>
    </citation>
    <scope>NUCLEOTIDE SEQUENCE</scope>
</reference>
<dbReference type="Pfam" id="PF08284">
    <property type="entry name" value="RVP_2"/>
    <property type="match status" value="1"/>
</dbReference>
<dbReference type="VEuPathDB" id="CryptoDB:Cvel_9590"/>
<dbReference type="Gene3D" id="2.40.70.10">
    <property type="entry name" value="Acid Proteases"/>
    <property type="match status" value="1"/>
</dbReference>